<dbReference type="Pfam" id="PF07690">
    <property type="entry name" value="MFS_1"/>
    <property type="match status" value="1"/>
</dbReference>
<dbReference type="InterPro" id="IPR049680">
    <property type="entry name" value="FLVCR1-2_SLC49-like"/>
</dbReference>
<evidence type="ECO:0000256" key="5">
    <source>
        <dbReference type="SAM" id="Phobius"/>
    </source>
</evidence>
<gene>
    <name evidence="8" type="primary">LOC124812397</name>
</gene>
<dbReference type="SUPFAM" id="SSF103473">
    <property type="entry name" value="MFS general substrate transporter"/>
    <property type="match status" value="1"/>
</dbReference>
<evidence type="ECO:0000313" key="8">
    <source>
        <dbReference type="RefSeq" id="XP_065647378.1"/>
    </source>
</evidence>
<keyword evidence="7" id="KW-1185">Reference proteome</keyword>
<dbReference type="Proteomes" id="UP001652625">
    <property type="component" value="Chromosome 02"/>
</dbReference>
<evidence type="ECO:0000256" key="1">
    <source>
        <dbReference type="ARBA" id="ARBA00004141"/>
    </source>
</evidence>
<keyword evidence="2 5" id="KW-0812">Transmembrane</keyword>
<keyword evidence="4 5" id="KW-0472">Membrane</keyword>
<dbReference type="PANTHER" id="PTHR10924">
    <property type="entry name" value="MAJOR FACILITATOR SUPERFAMILY PROTEIN-RELATED"/>
    <property type="match status" value="1"/>
</dbReference>
<feature type="transmembrane region" description="Helical" evidence="5">
    <location>
        <begin position="78"/>
        <end position="99"/>
    </location>
</feature>
<feature type="transmembrane region" description="Helical" evidence="5">
    <location>
        <begin position="298"/>
        <end position="320"/>
    </location>
</feature>
<dbReference type="InterPro" id="IPR020846">
    <property type="entry name" value="MFS_dom"/>
</dbReference>
<feature type="transmembrane region" description="Helical" evidence="5">
    <location>
        <begin position="205"/>
        <end position="225"/>
    </location>
</feature>
<feature type="transmembrane region" description="Helical" evidence="5">
    <location>
        <begin position="106"/>
        <end position="124"/>
    </location>
</feature>
<evidence type="ECO:0000313" key="7">
    <source>
        <dbReference type="Proteomes" id="UP001652625"/>
    </source>
</evidence>
<feature type="transmembrane region" description="Helical" evidence="5">
    <location>
        <begin position="169"/>
        <end position="185"/>
    </location>
</feature>
<reference evidence="8" key="2">
    <citation type="submission" date="2025-08" db="UniProtKB">
        <authorList>
            <consortium name="RefSeq"/>
        </authorList>
    </citation>
    <scope>IDENTIFICATION</scope>
</reference>
<keyword evidence="3 5" id="KW-1133">Transmembrane helix</keyword>
<evidence type="ECO:0000256" key="2">
    <source>
        <dbReference type="ARBA" id="ARBA00022692"/>
    </source>
</evidence>
<feature type="transmembrane region" description="Helical" evidence="5">
    <location>
        <begin position="393"/>
        <end position="416"/>
    </location>
</feature>
<feature type="transmembrane region" description="Helical" evidence="5">
    <location>
        <begin position="269"/>
        <end position="286"/>
    </location>
</feature>
<reference evidence="7" key="1">
    <citation type="submission" date="2025-05" db="UniProtKB">
        <authorList>
            <consortium name="RefSeq"/>
        </authorList>
    </citation>
    <scope>NUCLEOTIDE SEQUENCE [LARGE SCALE GENOMIC DNA]</scope>
</reference>
<organism evidence="7 8">
    <name type="scientific">Hydra vulgaris</name>
    <name type="common">Hydra</name>
    <name type="synonym">Hydra attenuata</name>
    <dbReference type="NCBI Taxonomy" id="6087"/>
    <lineage>
        <taxon>Eukaryota</taxon>
        <taxon>Metazoa</taxon>
        <taxon>Cnidaria</taxon>
        <taxon>Hydrozoa</taxon>
        <taxon>Hydroidolina</taxon>
        <taxon>Anthoathecata</taxon>
        <taxon>Aplanulata</taxon>
        <taxon>Hydridae</taxon>
        <taxon>Hydra</taxon>
    </lineage>
</organism>
<dbReference type="InterPro" id="IPR036259">
    <property type="entry name" value="MFS_trans_sf"/>
</dbReference>
<feature type="domain" description="Major facilitator superfamily (MFS) profile" evidence="6">
    <location>
        <begin position="33"/>
        <end position="445"/>
    </location>
</feature>
<feature type="transmembrane region" description="Helical" evidence="5">
    <location>
        <begin position="354"/>
        <end position="372"/>
    </location>
</feature>
<comment type="subcellular location">
    <subcellularLocation>
        <location evidence="1">Membrane</location>
        <topology evidence="1">Multi-pass membrane protein</topology>
    </subcellularLocation>
</comment>
<dbReference type="RefSeq" id="XP_065647378.1">
    <property type="nucleotide sequence ID" value="XM_065791306.1"/>
</dbReference>
<accession>A0ABM4BEI6</accession>
<evidence type="ECO:0000256" key="3">
    <source>
        <dbReference type="ARBA" id="ARBA00022989"/>
    </source>
</evidence>
<dbReference type="Gene3D" id="1.20.1250.20">
    <property type="entry name" value="MFS general substrate transporter like domains"/>
    <property type="match status" value="2"/>
</dbReference>
<dbReference type="GeneID" id="124812397"/>
<proteinExistence type="predicted"/>
<dbReference type="PANTHER" id="PTHR10924:SF6">
    <property type="entry name" value="SOLUTE CARRIER FAMILY 49 MEMBER A3"/>
    <property type="match status" value="1"/>
</dbReference>
<feature type="transmembrane region" description="Helical" evidence="5">
    <location>
        <begin position="329"/>
        <end position="348"/>
    </location>
</feature>
<evidence type="ECO:0000259" key="6">
    <source>
        <dbReference type="PROSITE" id="PS50850"/>
    </source>
</evidence>
<name>A0ABM4BEI6_HYDVU</name>
<protein>
    <submittedName>
        <fullName evidence="8">Uncharacterized MFS-type transporter C09D4.1</fullName>
    </submittedName>
</protein>
<dbReference type="PROSITE" id="PS50850">
    <property type="entry name" value="MFS"/>
    <property type="match status" value="1"/>
</dbReference>
<feature type="transmembrane region" description="Helical" evidence="5">
    <location>
        <begin position="422"/>
        <end position="440"/>
    </location>
</feature>
<evidence type="ECO:0000256" key="4">
    <source>
        <dbReference type="ARBA" id="ARBA00023136"/>
    </source>
</evidence>
<dbReference type="InterPro" id="IPR011701">
    <property type="entry name" value="MFS"/>
</dbReference>
<sequence>MSSEPTIDSCEDSAMKSRLEETSSLLSLKKDYNGFQRWIMLFIYSFNSVVIGLLYIGISPKSVISKSYYKISDLNIQLINNLFLVVYIVTAMPSSYLVFKIGLRSVLVMASALNVLGTGFHLAGFGQNGFKLFITGQIFAALGNSAILQMPSQLSSQWFPSNERGKSTAIGYFMNMIGGSLGFLQNTFMITEYNNFYKLKNQFQMFYFTRFILVVFTFLFTLIFFKNPPSHNSLHNTPSSQNFNKKEKFKKYLSMLLTDKHFLAMSQSYSIYFGLVSSITLFLNIFMEKYKNDFTEKIGWMGVFSLFCGIIGCLVFGIILDKLKKFRHLAILINFSASMTWLAFILTLKKTESFFGPLVIFLVYGFFAYAYTTIGLEQSAEMTFPVPEEFSSAFILIIAHIYGLIFGLVFGFFFRLGLVETVPYIILGFYLLSTLLTCVVKTHLKRNSAEILMTFNSY</sequence>
<feature type="transmembrane region" description="Helical" evidence="5">
    <location>
        <begin position="38"/>
        <end position="58"/>
    </location>
</feature>